<name>A0A1N7L3X5_9FLAO</name>
<evidence type="ECO:0000256" key="2">
    <source>
        <dbReference type="ARBA" id="ARBA00009854"/>
    </source>
</evidence>
<reference evidence="11" key="1">
    <citation type="submission" date="2017-01" db="EMBL/GenBank/DDBJ databases">
        <authorList>
            <person name="Varghese N."/>
            <person name="Submissions S."/>
        </authorList>
    </citation>
    <scope>NUCLEOTIDE SEQUENCE [LARGE SCALE GENOMIC DNA]</scope>
    <source>
        <strain evidence="11">DSM 23145</strain>
    </source>
</reference>
<evidence type="ECO:0000259" key="9">
    <source>
        <dbReference type="PROSITE" id="PS51202"/>
    </source>
</evidence>
<comment type="similarity">
    <text evidence="2">Belongs to the AAE transporter (TC 2.A.81) family.</text>
</comment>
<dbReference type="STRING" id="713588.SAMN05421789_104197"/>
<dbReference type="InterPro" id="IPR050144">
    <property type="entry name" value="AAE_transporter"/>
</dbReference>
<evidence type="ECO:0000256" key="6">
    <source>
        <dbReference type="ARBA" id="ARBA00022989"/>
    </source>
</evidence>
<dbReference type="RefSeq" id="WP_076386385.1">
    <property type="nucleotide sequence ID" value="NZ_FTOI01000004.1"/>
</dbReference>
<evidence type="ECO:0000256" key="3">
    <source>
        <dbReference type="ARBA" id="ARBA00022448"/>
    </source>
</evidence>
<dbReference type="NCBIfam" id="NF003007">
    <property type="entry name" value="PRK03818.1"/>
    <property type="match status" value="1"/>
</dbReference>
<dbReference type="GO" id="GO:0006813">
    <property type="term" value="P:potassium ion transport"/>
    <property type="evidence" value="ECO:0007669"/>
    <property type="project" value="InterPro"/>
</dbReference>
<dbReference type="InterPro" id="IPR006037">
    <property type="entry name" value="RCK_C"/>
</dbReference>
<feature type="transmembrane region" description="Helical" evidence="8">
    <location>
        <begin position="44"/>
        <end position="63"/>
    </location>
</feature>
<feature type="transmembrane region" description="Helical" evidence="8">
    <location>
        <begin position="169"/>
        <end position="193"/>
    </location>
</feature>
<evidence type="ECO:0000313" key="11">
    <source>
        <dbReference type="Proteomes" id="UP000185839"/>
    </source>
</evidence>
<feature type="transmembrane region" description="Helical" evidence="8">
    <location>
        <begin position="410"/>
        <end position="431"/>
    </location>
</feature>
<dbReference type="Proteomes" id="UP000185839">
    <property type="component" value="Unassembled WGS sequence"/>
</dbReference>
<dbReference type="GO" id="GO:0008324">
    <property type="term" value="F:monoatomic cation transmembrane transporter activity"/>
    <property type="evidence" value="ECO:0007669"/>
    <property type="project" value="InterPro"/>
</dbReference>
<dbReference type="SUPFAM" id="SSF116726">
    <property type="entry name" value="TrkA C-terminal domain-like"/>
    <property type="match status" value="2"/>
</dbReference>
<feature type="transmembrane region" description="Helical" evidence="8">
    <location>
        <begin position="102"/>
        <end position="121"/>
    </location>
</feature>
<dbReference type="AlphaFoldDB" id="A0A1N7L3X5"/>
<feature type="transmembrane region" description="Helical" evidence="8">
    <location>
        <begin position="384"/>
        <end position="404"/>
    </location>
</feature>
<keyword evidence="4" id="KW-1003">Cell membrane</keyword>
<dbReference type="InterPro" id="IPR036721">
    <property type="entry name" value="RCK_C_sf"/>
</dbReference>
<evidence type="ECO:0000256" key="4">
    <source>
        <dbReference type="ARBA" id="ARBA00022475"/>
    </source>
</evidence>
<evidence type="ECO:0000313" key="10">
    <source>
        <dbReference type="EMBL" id="SIS68514.1"/>
    </source>
</evidence>
<protein>
    <submittedName>
        <fullName evidence="10">Putative transport protein</fullName>
    </submittedName>
</protein>
<organism evidence="10 11">
    <name type="scientific">Kaistella chaponensis</name>
    <dbReference type="NCBI Taxonomy" id="713588"/>
    <lineage>
        <taxon>Bacteria</taxon>
        <taxon>Pseudomonadati</taxon>
        <taxon>Bacteroidota</taxon>
        <taxon>Flavobacteriia</taxon>
        <taxon>Flavobacteriales</taxon>
        <taxon>Weeksellaceae</taxon>
        <taxon>Chryseobacterium group</taxon>
        <taxon>Kaistella</taxon>
    </lineage>
</organism>
<evidence type="ECO:0000256" key="7">
    <source>
        <dbReference type="ARBA" id="ARBA00023136"/>
    </source>
</evidence>
<dbReference type="EMBL" id="FTOI01000004">
    <property type="protein sequence ID" value="SIS68514.1"/>
    <property type="molecule type" value="Genomic_DNA"/>
</dbReference>
<dbReference type="OrthoDB" id="9155749at2"/>
<dbReference type="Gene3D" id="3.30.70.1450">
    <property type="entry name" value="Regulator of K+ conductance, C-terminal domain"/>
    <property type="match status" value="1"/>
</dbReference>
<dbReference type="Pfam" id="PF02080">
    <property type="entry name" value="TrkA_C"/>
    <property type="match status" value="1"/>
</dbReference>
<dbReference type="PANTHER" id="PTHR30445:SF3">
    <property type="entry name" value="TRANSPORT PROTEIN YIDE-RELATED"/>
    <property type="match status" value="1"/>
</dbReference>
<comment type="subcellular location">
    <subcellularLocation>
        <location evidence="1">Cell membrane</location>
        <topology evidence="1">Multi-pass membrane protein</topology>
    </subcellularLocation>
</comment>
<sequence>MFDWLKMLLLPVENPTVTNSLVAIMLAIATGIFFGRLKLGKITFGVSAVMFTGLLLGHFGYRIQPGILDFIRDFGLILFVYGIGLQVGPSFFSSFKNDGLKFNILAVSTVLFGGVVTLILFKFTGLKIENLVGIMSGSVTNTPGLGAAKNTIEEIKNSFPNKTFDDPTIGYAITYPLGVFGIIGTIIFSKILLKIDPEEEMKKFRKAKLNSELPLVHKKMRVTNPAFFGKTLHQILKEFGGGIVISRLKHSGSIAVKSPTLDHELRDRDVLMIVGIEKDLDEFISQIGRPSTDLFIESDSDLHKKNIFVTKSSVLHKNLSELDLFNTYDLKVTRVFRAGKEILPRPSLELFYGDKLRVIGSQEAIDEVEKIIGNSEKKLLEPDFLSLFAGLLLGVILGSIPIVIPSLPVPIKLGFAAGPLIVALLISRYGGISFIHSYINNGAIYFMKDFGICLFFAAVGIHAGDGFYENFVKYNGWNWLLFGSAITFIPLIAMVIVGRFILKINYLQLAGIMSGSYTDPAALSFSTNYLDSDIPIQSYAQVYPLVTIFRIFVASLLILIFS</sequence>
<evidence type="ECO:0000256" key="5">
    <source>
        <dbReference type="ARBA" id="ARBA00022692"/>
    </source>
</evidence>
<dbReference type="GO" id="GO:0005886">
    <property type="term" value="C:plasma membrane"/>
    <property type="evidence" value="ECO:0007669"/>
    <property type="project" value="UniProtKB-SubCell"/>
</dbReference>
<evidence type="ECO:0000256" key="8">
    <source>
        <dbReference type="SAM" id="Phobius"/>
    </source>
</evidence>
<dbReference type="Pfam" id="PF06826">
    <property type="entry name" value="Asp-Al_Ex"/>
    <property type="match status" value="2"/>
</dbReference>
<gene>
    <name evidence="10" type="ORF">SAMN05421789_104197</name>
</gene>
<dbReference type="PROSITE" id="PS51202">
    <property type="entry name" value="RCK_C"/>
    <property type="match status" value="1"/>
</dbReference>
<evidence type="ECO:0000256" key="1">
    <source>
        <dbReference type="ARBA" id="ARBA00004651"/>
    </source>
</evidence>
<feature type="transmembrane region" description="Helical" evidence="8">
    <location>
        <begin position="542"/>
        <end position="561"/>
    </location>
</feature>
<proteinExistence type="inferred from homology"/>
<dbReference type="NCBIfam" id="TIGR01625">
    <property type="entry name" value="YidE_YbjL_dupl"/>
    <property type="match status" value="2"/>
</dbReference>
<accession>A0A1N7L3X5</accession>
<dbReference type="PANTHER" id="PTHR30445">
    <property type="entry name" value="K(+)_H(+) ANTIPORTER SUBUNIT KHTT"/>
    <property type="match status" value="1"/>
</dbReference>
<keyword evidence="5 8" id="KW-0812">Transmembrane</keyword>
<feature type="domain" description="RCK C-terminal" evidence="9">
    <location>
        <begin position="290"/>
        <end position="374"/>
    </location>
</feature>
<feature type="transmembrane region" description="Helical" evidence="8">
    <location>
        <begin position="443"/>
        <end position="464"/>
    </location>
</feature>
<feature type="transmembrane region" description="Helical" evidence="8">
    <location>
        <begin position="75"/>
        <end position="95"/>
    </location>
</feature>
<dbReference type="InterPro" id="IPR006512">
    <property type="entry name" value="YidE_YbjL"/>
</dbReference>
<feature type="transmembrane region" description="Helical" evidence="8">
    <location>
        <begin position="476"/>
        <end position="497"/>
    </location>
</feature>
<keyword evidence="6 8" id="KW-1133">Transmembrane helix</keyword>
<keyword evidence="11" id="KW-1185">Reference proteome</keyword>
<feature type="transmembrane region" description="Helical" evidence="8">
    <location>
        <begin position="20"/>
        <end position="37"/>
    </location>
</feature>
<keyword evidence="3" id="KW-0813">Transport</keyword>
<keyword evidence="7 8" id="KW-0472">Membrane</keyword>